<dbReference type="STRING" id="1802397.A3J43_01990"/>
<evidence type="ECO:0000259" key="2">
    <source>
        <dbReference type="Pfam" id="PF10412"/>
    </source>
</evidence>
<feature type="compositionally biased region" description="Low complexity" evidence="1">
    <location>
        <begin position="710"/>
        <end position="754"/>
    </location>
</feature>
<feature type="domain" description="CxxC-x17-CxxC" evidence="3">
    <location>
        <begin position="544"/>
        <end position="573"/>
    </location>
</feature>
<gene>
    <name evidence="4" type="ORF">A3J43_01990</name>
</gene>
<feature type="compositionally biased region" description="Low complexity" evidence="1">
    <location>
        <begin position="488"/>
        <end position="507"/>
    </location>
</feature>
<feature type="region of interest" description="Disordered" evidence="1">
    <location>
        <begin position="654"/>
        <end position="797"/>
    </location>
</feature>
<organism evidence="4 5">
    <name type="scientific">Candidatus Uhrbacteria bacterium RIFCSPHIGHO2_12_FULL_54_23</name>
    <dbReference type="NCBI Taxonomy" id="1802397"/>
    <lineage>
        <taxon>Bacteria</taxon>
        <taxon>Candidatus Uhriibacteriota</taxon>
    </lineage>
</organism>
<comment type="caution">
    <text evidence="4">The sequence shown here is derived from an EMBL/GenBank/DDBJ whole genome shotgun (WGS) entry which is preliminary data.</text>
</comment>
<proteinExistence type="predicted"/>
<name>A0A1F7UIG0_9BACT</name>
<feature type="region of interest" description="Disordered" evidence="1">
    <location>
        <begin position="459"/>
        <end position="544"/>
    </location>
</feature>
<dbReference type="CDD" id="cd01127">
    <property type="entry name" value="TrwB_TraG_TraD_VirD4"/>
    <property type="match status" value="1"/>
</dbReference>
<dbReference type="PANTHER" id="PTHR30121:SF11">
    <property type="entry name" value="AAA+ ATPASE DOMAIN-CONTAINING PROTEIN"/>
    <property type="match status" value="1"/>
</dbReference>
<dbReference type="Pfam" id="PF10412">
    <property type="entry name" value="TrwB_AAD_bind"/>
    <property type="match status" value="1"/>
</dbReference>
<evidence type="ECO:0000313" key="5">
    <source>
        <dbReference type="Proteomes" id="UP000176604"/>
    </source>
</evidence>
<dbReference type="InterPro" id="IPR019476">
    <property type="entry name" value="T4SS_TraD_DNA-bd"/>
</dbReference>
<dbReference type="Proteomes" id="UP000176604">
    <property type="component" value="Unassembled WGS sequence"/>
</dbReference>
<protein>
    <submittedName>
        <fullName evidence="4">Uncharacterized protein</fullName>
    </submittedName>
</protein>
<accession>A0A1F7UIG0</accession>
<dbReference type="Gene3D" id="3.40.50.300">
    <property type="entry name" value="P-loop containing nucleotide triphosphate hydrolases"/>
    <property type="match status" value="2"/>
</dbReference>
<dbReference type="InterPro" id="IPR027417">
    <property type="entry name" value="P-loop_NTPase"/>
</dbReference>
<feature type="compositionally biased region" description="Low complexity" evidence="1">
    <location>
        <begin position="654"/>
        <end position="682"/>
    </location>
</feature>
<evidence type="ECO:0000259" key="3">
    <source>
        <dbReference type="Pfam" id="PF23477"/>
    </source>
</evidence>
<evidence type="ECO:0000256" key="1">
    <source>
        <dbReference type="SAM" id="MobiDB-lite"/>
    </source>
</evidence>
<feature type="domain" description="Type IV secretion system coupling protein TraD DNA-binding" evidence="2">
    <location>
        <begin position="31"/>
        <end position="337"/>
    </location>
</feature>
<dbReference type="AlphaFoldDB" id="A0A1F7UIG0"/>
<evidence type="ECO:0000313" key="4">
    <source>
        <dbReference type="EMBL" id="OGL78033.1"/>
    </source>
</evidence>
<dbReference type="InterPro" id="IPR051162">
    <property type="entry name" value="T4SS_component"/>
</dbReference>
<sequence>MAEVSQSQNDVCYFAMTNFRGQNRKFGIRTDDRRRHMYVIGKTGMGKSTLLENMIVQDIREGRGVGVVDPHGDLAEKIIDFIPPERINDVIYLNPADVDYPLAFNILENVDIRYKHLVASGLMGVFTKIWANVWSARMEYILSNCILALLDSPGNTLLGINRMLVDKSYRHKIVSRITDPVVRSFWVNEYANYSDKYRTEAIAPIQNKVGQFLSTAIVRNIVGQTKSTIDLREIMDNRKVLIMNLSKGRIGEDNSALLGAMMITKLQVAAMSRVDVPEPEREDFFLYVDEFQNFATMSFKDILSEARKYRLSLIMAHQYIEQLDEEVAAAVFGNVGTIACYRVGATDAEDLVKEFTPYFTEEDLVNLTKFEIYLRLMINGVASKPFSASSLPPLREDEKTGNKDKVIAVSRERFSRPRAEVEEKIIRWTGIEEMGADIAEDMNTSGVPEEEARYREGHALLPESAGRTAVGEQQPELKRNEDQRHVNGAPRAATGLPAAALRVAPPRISAPPVNDHARPAPRPSAASAQVLPPSSPAPEKAPKEATCDYCGKGTLVVFMPDEKRNVFCKKCLKLFKKGLIDVTKLKKRNVQETYEHMPVLVAKPQEAQIGAVRTQEQDGALLSAGGHAASPNFIARLAEEYALPAPLVATALPSAPRPSLASAPSMPSAARAASAAPSAATAQDTTPSLSLHDAMRQTPQPFHAPRRPQGTARPAASRSPSSGTPRTTAAPAMRPAARTHAPSEPAAAPPVRRSSPGDEDNKAALSPQEGAAAPPHTGFIRGIHPGQRVSFHPQGSD</sequence>
<dbReference type="InterPro" id="IPR026363">
    <property type="entry name" value="CxxC-x17-CxxC_dom"/>
</dbReference>
<dbReference type="PANTHER" id="PTHR30121">
    <property type="entry name" value="UNCHARACTERIZED PROTEIN YJGR-RELATED"/>
    <property type="match status" value="1"/>
</dbReference>
<reference evidence="4 5" key="1">
    <citation type="journal article" date="2016" name="Nat. Commun.">
        <title>Thousands of microbial genomes shed light on interconnected biogeochemical processes in an aquifer system.</title>
        <authorList>
            <person name="Anantharaman K."/>
            <person name="Brown C.T."/>
            <person name="Hug L.A."/>
            <person name="Sharon I."/>
            <person name="Castelle C.J."/>
            <person name="Probst A.J."/>
            <person name="Thomas B.C."/>
            <person name="Singh A."/>
            <person name="Wilkins M.J."/>
            <person name="Karaoz U."/>
            <person name="Brodie E.L."/>
            <person name="Williams K.H."/>
            <person name="Hubbard S.S."/>
            <person name="Banfield J.F."/>
        </authorList>
    </citation>
    <scope>NUCLEOTIDE SEQUENCE [LARGE SCALE GENOMIC DNA]</scope>
</reference>
<dbReference type="SUPFAM" id="SSF52540">
    <property type="entry name" value="P-loop containing nucleoside triphosphate hydrolases"/>
    <property type="match status" value="1"/>
</dbReference>
<feature type="compositionally biased region" description="Basic and acidic residues" evidence="1">
    <location>
        <begin position="475"/>
        <end position="485"/>
    </location>
</feature>
<dbReference type="Pfam" id="PF23477">
    <property type="entry name" value="zf_Tbcl_2"/>
    <property type="match status" value="1"/>
</dbReference>
<dbReference type="EMBL" id="MGEF01000043">
    <property type="protein sequence ID" value="OGL78033.1"/>
    <property type="molecule type" value="Genomic_DNA"/>
</dbReference>